<dbReference type="Proteomes" id="UP000006461">
    <property type="component" value="Chromosome"/>
</dbReference>
<dbReference type="OMA" id="RLDVWYV"/>
<dbReference type="EMBL" id="FO203431">
    <property type="protein sequence ID" value="CCH88121.1"/>
    <property type="molecule type" value="Genomic_DNA"/>
</dbReference>
<dbReference type="GO" id="GO:0047360">
    <property type="term" value="F:undecaprenyl-phosphate galactose phosphotransferase activity"/>
    <property type="evidence" value="ECO:0007669"/>
    <property type="project" value="UniProtKB-EC"/>
</dbReference>
<evidence type="ECO:0000313" key="4">
    <source>
        <dbReference type="EMBL" id="CCH88121.1"/>
    </source>
</evidence>
<sequence>MSGRPAVPYLRVKRAVDVVVSGAGLLVGAPVMAVVAAAVRRDLGSPVLFRQLRPGLRGAPFELVKFRTMRTVGADDGVDTDAQRLTPFGSWLRSTSLDELPTLWNVLRGDMSLVGPRPLLMEYLDRYTPDQARRHEVRPGITGLAQVRGRNELSWDQKFAADVEYVDGVGWRADLRILAATLATVLRRQGISAPGAATMHLFTGSPPADAAPGRHDAA</sequence>
<dbReference type="AlphaFoldDB" id="I4EXK8"/>
<dbReference type="OrthoDB" id="9808602at2"/>
<keyword evidence="4" id="KW-0808">Transferase</keyword>
<evidence type="ECO:0000256" key="1">
    <source>
        <dbReference type="ARBA" id="ARBA00006464"/>
    </source>
</evidence>
<feature type="domain" description="Bacterial sugar transferase" evidence="3">
    <location>
        <begin position="13"/>
        <end position="186"/>
    </location>
</feature>
<keyword evidence="5" id="KW-1185">Reference proteome</keyword>
<protein>
    <submittedName>
        <fullName evidence="4">Undecaprenyl-phosphate galactose phosphotransferase</fullName>
        <ecNumber evidence="4">2.7.8.6</ecNumber>
    </submittedName>
</protein>
<dbReference type="PANTHER" id="PTHR30576">
    <property type="entry name" value="COLANIC BIOSYNTHESIS UDP-GLUCOSE LIPID CARRIER TRANSFERASE"/>
    <property type="match status" value="1"/>
</dbReference>
<comment type="similarity">
    <text evidence="1">Belongs to the bacterial sugar transferase family.</text>
</comment>
<dbReference type="PATRIC" id="fig|477641.3.peg.2549"/>
<proteinExistence type="inferred from homology"/>
<feature type="transmembrane region" description="Helical" evidence="2">
    <location>
        <begin position="20"/>
        <end position="39"/>
    </location>
</feature>
<gene>
    <name evidence="4" type="primary">epsL</name>
    <name evidence="4" type="ordered locus">MODMU_2692</name>
</gene>
<evidence type="ECO:0000259" key="3">
    <source>
        <dbReference type="Pfam" id="PF02397"/>
    </source>
</evidence>
<evidence type="ECO:0000313" key="5">
    <source>
        <dbReference type="Proteomes" id="UP000006461"/>
    </source>
</evidence>
<accession>I4EXK8</accession>
<dbReference type="KEGG" id="mmar:MODMU_2692"/>
<dbReference type="HOGENOM" id="CLU_024920_1_4_11"/>
<dbReference type="eggNOG" id="COG2148">
    <property type="taxonomic scope" value="Bacteria"/>
</dbReference>
<organism evidence="4 5">
    <name type="scientific">Modestobacter italicus (strain DSM 44449 / CECT 9708 / BC 501)</name>
    <dbReference type="NCBI Taxonomy" id="2732864"/>
    <lineage>
        <taxon>Bacteria</taxon>
        <taxon>Bacillati</taxon>
        <taxon>Actinomycetota</taxon>
        <taxon>Actinomycetes</taxon>
        <taxon>Geodermatophilales</taxon>
        <taxon>Geodermatophilaceae</taxon>
        <taxon>Modestobacter</taxon>
    </lineage>
</organism>
<keyword evidence="2" id="KW-0472">Membrane</keyword>
<evidence type="ECO:0000256" key="2">
    <source>
        <dbReference type="SAM" id="Phobius"/>
    </source>
</evidence>
<keyword evidence="2" id="KW-0812">Transmembrane</keyword>
<dbReference type="PANTHER" id="PTHR30576:SF8">
    <property type="entry name" value="UNDECAPRENYL-PHOSPHATE GALACTOSE PHOSPHOTRANSFERASE"/>
    <property type="match status" value="1"/>
</dbReference>
<name>I4EXK8_MODI5</name>
<dbReference type="STRING" id="477641.MODMU_2692"/>
<dbReference type="EC" id="2.7.8.6" evidence="4"/>
<reference evidence="4 5" key="1">
    <citation type="journal article" date="2012" name="J. Bacteriol.">
        <title>Genome Sequence of Radiation-Resistant Modestobacter marinus Strain BC501, a Representative Actinobacterium That Thrives on Calcareous Stone Surfaces.</title>
        <authorList>
            <person name="Normand P."/>
            <person name="Gury J."/>
            <person name="Pujic P."/>
            <person name="Chouaia B."/>
            <person name="Crotti E."/>
            <person name="Brusetti L."/>
            <person name="Daffonchio D."/>
            <person name="Vacherie B."/>
            <person name="Barbe V."/>
            <person name="Medigue C."/>
            <person name="Calteau A."/>
            <person name="Ghodhbane-Gtari F."/>
            <person name="Essoussi I."/>
            <person name="Nouioui I."/>
            <person name="Abbassi-Ghozzi I."/>
            <person name="Gtari M."/>
        </authorList>
    </citation>
    <scope>NUCLEOTIDE SEQUENCE [LARGE SCALE GENOMIC DNA]</scope>
    <source>
        <strain evidence="5">BC 501</strain>
    </source>
</reference>
<dbReference type="Pfam" id="PF02397">
    <property type="entry name" value="Bac_transf"/>
    <property type="match status" value="1"/>
</dbReference>
<keyword evidence="2" id="KW-1133">Transmembrane helix</keyword>
<dbReference type="InterPro" id="IPR003362">
    <property type="entry name" value="Bact_transf"/>
</dbReference>